<dbReference type="PIRSF" id="PIRSF037290">
    <property type="entry name" value="UCP037290"/>
    <property type="match status" value="1"/>
</dbReference>
<dbReference type="AlphaFoldDB" id="A0A939ITE8"/>
<reference evidence="1" key="1">
    <citation type="submission" date="2021-03" db="EMBL/GenBank/DDBJ databases">
        <title>novel species isolated from a fishpond in China.</title>
        <authorList>
            <person name="Lu H."/>
            <person name="Cai Z."/>
        </authorList>
    </citation>
    <scope>NUCLEOTIDE SEQUENCE</scope>
    <source>
        <strain evidence="1">JCM 30855</strain>
    </source>
</reference>
<dbReference type="Proteomes" id="UP000664654">
    <property type="component" value="Unassembled WGS sequence"/>
</dbReference>
<dbReference type="EMBL" id="JAFKCV010000024">
    <property type="protein sequence ID" value="MBN7827702.1"/>
    <property type="molecule type" value="Genomic_DNA"/>
</dbReference>
<dbReference type="InterPro" id="IPR017166">
    <property type="entry name" value="UCP037290"/>
</dbReference>
<protein>
    <submittedName>
        <fullName evidence="1">Translesion DNA synthesis-associated protein ImuA</fullName>
    </submittedName>
</protein>
<dbReference type="GO" id="GO:0009432">
    <property type="term" value="P:SOS response"/>
    <property type="evidence" value="ECO:0007669"/>
    <property type="project" value="InterPro"/>
</dbReference>
<organism evidence="1 2">
    <name type="scientific">Bowmanella dokdonensis</name>
    <dbReference type="NCBI Taxonomy" id="751969"/>
    <lineage>
        <taxon>Bacteria</taxon>
        <taxon>Pseudomonadati</taxon>
        <taxon>Pseudomonadota</taxon>
        <taxon>Gammaproteobacteria</taxon>
        <taxon>Alteromonadales</taxon>
        <taxon>Alteromonadaceae</taxon>
        <taxon>Bowmanella</taxon>
    </lineage>
</organism>
<name>A0A939ITE8_9ALTE</name>
<dbReference type="GO" id="GO:0051782">
    <property type="term" value="P:negative regulation of cell division"/>
    <property type="evidence" value="ECO:0007669"/>
    <property type="project" value="InterPro"/>
</dbReference>
<evidence type="ECO:0000313" key="1">
    <source>
        <dbReference type="EMBL" id="MBN7827702.1"/>
    </source>
</evidence>
<keyword evidence="2" id="KW-1185">Reference proteome</keyword>
<dbReference type="Gene3D" id="3.40.50.300">
    <property type="entry name" value="P-loop containing nucleotide triphosphate hydrolases"/>
    <property type="match status" value="1"/>
</dbReference>
<dbReference type="RefSeq" id="WP_206575809.1">
    <property type="nucleotide sequence ID" value="NZ_JAFKCV010000024.1"/>
</dbReference>
<dbReference type="InterPro" id="IPR027417">
    <property type="entry name" value="P-loop_NTPase"/>
</dbReference>
<dbReference type="NCBIfam" id="NF033429">
    <property type="entry name" value="ImuA_translesion"/>
    <property type="match status" value="1"/>
</dbReference>
<accession>A0A939ITE8</accession>
<dbReference type="InterPro" id="IPR004596">
    <property type="entry name" value="Cell_div_suppressor_SulA"/>
</dbReference>
<dbReference type="SUPFAM" id="SSF52540">
    <property type="entry name" value="P-loop containing nucleoside triphosphate hydrolases"/>
    <property type="match status" value="1"/>
</dbReference>
<evidence type="ECO:0000313" key="2">
    <source>
        <dbReference type="Proteomes" id="UP000664654"/>
    </source>
</evidence>
<sequence length="228" mass="25776">MNHLLDHLKNKGWVWQGDFSRPLADKRTAGENELLSHLPGGLAAYDLVEIHSPIGIGELRFLLPRLEVNSSDRRLQVWIAPPHKPNAECLHQAGLELSQLWVIRPAAARDALWTAEQCLKSGACHSVLLWHGELNVAQVKRLQQACQQGRAQLFLLHGEKPQSQSLPVSLSLRLQPHDRGLQVTINKCRGSWPPAPFTLEMHKRWPRLCLPRCQETRNVIPFPRAQAS</sequence>
<gene>
    <name evidence="1" type="primary">imuA</name>
    <name evidence="1" type="ORF">J0A66_20895</name>
</gene>
<proteinExistence type="predicted"/>
<dbReference type="Pfam" id="PF03846">
    <property type="entry name" value="SulA"/>
    <property type="match status" value="1"/>
</dbReference>
<dbReference type="InterPro" id="IPR047610">
    <property type="entry name" value="ImuA_translesion"/>
</dbReference>
<comment type="caution">
    <text evidence="1">The sequence shown here is derived from an EMBL/GenBank/DDBJ whole genome shotgun (WGS) entry which is preliminary data.</text>
</comment>